<feature type="domain" description="Chemotaxis phosphatase CheX-like" evidence="4">
    <location>
        <begin position="64"/>
        <end position="126"/>
    </location>
</feature>
<organism evidence="5 6">
    <name type="scientific">Vagococcus carniphilus</name>
    <dbReference type="NCBI Taxonomy" id="218144"/>
    <lineage>
        <taxon>Bacteria</taxon>
        <taxon>Bacillati</taxon>
        <taxon>Bacillota</taxon>
        <taxon>Bacilli</taxon>
        <taxon>Lactobacillales</taxon>
        <taxon>Enterococcaceae</taxon>
        <taxon>Vagococcus</taxon>
    </lineage>
</organism>
<keyword evidence="1" id="KW-0145">Chemotaxis</keyword>
<dbReference type="EMBL" id="JARQBZ010000009">
    <property type="protein sequence ID" value="MDT2833660.1"/>
    <property type="molecule type" value="Genomic_DNA"/>
</dbReference>
<name>A0AAW8U289_9ENTE</name>
<gene>
    <name evidence="5" type="ORF">P7H70_06290</name>
</gene>
<comment type="caution">
    <text evidence="5">The sequence shown here is derived from an EMBL/GenBank/DDBJ whole genome shotgun (WGS) entry which is preliminary data.</text>
</comment>
<accession>A0AAW8U289</accession>
<dbReference type="CDD" id="cd17909">
    <property type="entry name" value="CheC_ClassI"/>
    <property type="match status" value="1"/>
</dbReference>
<dbReference type="InterPro" id="IPR050992">
    <property type="entry name" value="CheZ_family_phosphatases"/>
</dbReference>
<dbReference type="PANTHER" id="PTHR43693">
    <property type="entry name" value="PROTEIN PHOSPHATASE CHEZ"/>
    <property type="match status" value="1"/>
</dbReference>
<proteinExistence type="predicted"/>
<evidence type="ECO:0000313" key="6">
    <source>
        <dbReference type="Proteomes" id="UP001268577"/>
    </source>
</evidence>
<dbReference type="PANTHER" id="PTHR43693:SF1">
    <property type="entry name" value="PROTEIN PHOSPHATASE CHEZ"/>
    <property type="match status" value="1"/>
</dbReference>
<evidence type="ECO:0000259" key="3">
    <source>
        <dbReference type="Pfam" id="PF04509"/>
    </source>
</evidence>
<evidence type="ECO:0000313" key="5">
    <source>
        <dbReference type="EMBL" id="MDT2833660.1"/>
    </source>
</evidence>
<dbReference type="InterPro" id="IPR028051">
    <property type="entry name" value="CheX-like_dom"/>
</dbReference>
<sequence>MMNKFQPLQIDAIKEMVNIGGGHAATSISALIKEPVDMTVPLIEIMEYEELYQQIMSEDKVVYAVTTQVIGNGSGIFLFALPEKSAQEISSMMLPNGIEQTEDLMVSSIKELANILVNSFLNAISQLLDVRLLSSVPNLMIDMFGSIISSLYMAVDQYDDEVLIIKNEFFYSGNQMDAYLYFIPEVGVLEKLFKAIGV</sequence>
<feature type="domain" description="CheC-like protein" evidence="3">
    <location>
        <begin position="9"/>
        <end position="42"/>
    </location>
</feature>
<evidence type="ECO:0000259" key="4">
    <source>
        <dbReference type="Pfam" id="PF13690"/>
    </source>
</evidence>
<dbReference type="GO" id="GO:0006935">
    <property type="term" value="P:chemotaxis"/>
    <property type="evidence" value="ECO:0007669"/>
    <property type="project" value="UniProtKB-KW"/>
</dbReference>
<reference evidence="5" key="1">
    <citation type="submission" date="2023-03" db="EMBL/GenBank/DDBJ databases">
        <authorList>
            <person name="Shen W."/>
            <person name="Cai J."/>
        </authorList>
    </citation>
    <scope>NUCLEOTIDE SEQUENCE</scope>
    <source>
        <strain evidence="5">P96-3</strain>
    </source>
</reference>
<evidence type="ECO:0000256" key="2">
    <source>
        <dbReference type="ARBA" id="ARBA00022801"/>
    </source>
</evidence>
<dbReference type="Gene3D" id="3.40.1550.10">
    <property type="entry name" value="CheC-like"/>
    <property type="match status" value="1"/>
</dbReference>
<dbReference type="InterPro" id="IPR007597">
    <property type="entry name" value="CheC"/>
</dbReference>
<dbReference type="GO" id="GO:0016787">
    <property type="term" value="F:hydrolase activity"/>
    <property type="evidence" value="ECO:0007669"/>
    <property type="project" value="UniProtKB-KW"/>
</dbReference>
<keyword evidence="2" id="KW-0378">Hydrolase</keyword>
<dbReference type="AlphaFoldDB" id="A0AAW8U289"/>
<dbReference type="InterPro" id="IPR028976">
    <property type="entry name" value="CheC-like_sf"/>
</dbReference>
<protein>
    <submittedName>
        <fullName evidence="5">Chemotaxis protein CheC</fullName>
    </submittedName>
</protein>
<dbReference type="Proteomes" id="UP001268577">
    <property type="component" value="Unassembled WGS sequence"/>
</dbReference>
<dbReference type="SUPFAM" id="SSF103039">
    <property type="entry name" value="CheC-like"/>
    <property type="match status" value="1"/>
</dbReference>
<dbReference type="Pfam" id="PF04509">
    <property type="entry name" value="CheC"/>
    <property type="match status" value="1"/>
</dbReference>
<dbReference type="Pfam" id="PF13690">
    <property type="entry name" value="CheX"/>
    <property type="match status" value="1"/>
</dbReference>
<evidence type="ECO:0000256" key="1">
    <source>
        <dbReference type="ARBA" id="ARBA00022500"/>
    </source>
</evidence>
<dbReference type="RefSeq" id="WP_311985160.1">
    <property type="nucleotide sequence ID" value="NZ_JARQBZ010000009.1"/>
</dbReference>